<feature type="compositionally biased region" description="Acidic residues" evidence="1">
    <location>
        <begin position="53"/>
        <end position="70"/>
    </location>
</feature>
<accession>A0A540M5Z2</accession>
<keyword evidence="3" id="KW-1185">Reference proteome</keyword>
<dbReference type="AlphaFoldDB" id="A0A540M5Z2"/>
<protein>
    <submittedName>
        <fullName evidence="2">Uncharacterized protein</fullName>
    </submittedName>
</protein>
<dbReference type="Proteomes" id="UP000315295">
    <property type="component" value="Unassembled WGS sequence"/>
</dbReference>
<name>A0A540M5Z2_MALBA</name>
<sequence length="128" mass="13541">MNLLTQSPITSKPTSLNHKRESKMIGSNTHVPHFTVQSNGFVIQAIVDEASDHDIPEEDVGGGGDGGEEDVSVRGGAQRGVVGDKVGAEEEVEVEVVGSEDGGVYGFEGRKVVALLNQGDYHVLITRV</sequence>
<feature type="region of interest" description="Disordered" evidence="1">
    <location>
        <begin position="53"/>
        <end position="85"/>
    </location>
</feature>
<evidence type="ECO:0000313" key="2">
    <source>
        <dbReference type="EMBL" id="TQD94173.1"/>
    </source>
</evidence>
<evidence type="ECO:0000313" key="3">
    <source>
        <dbReference type="Proteomes" id="UP000315295"/>
    </source>
</evidence>
<reference evidence="2 3" key="1">
    <citation type="journal article" date="2019" name="G3 (Bethesda)">
        <title>Sequencing of a Wild Apple (Malus baccata) Genome Unravels the Differences Between Cultivated and Wild Apple Species Regarding Disease Resistance and Cold Tolerance.</title>
        <authorList>
            <person name="Chen X."/>
        </authorList>
    </citation>
    <scope>NUCLEOTIDE SEQUENCE [LARGE SCALE GENOMIC DNA]</scope>
    <source>
        <strain evidence="3">cv. Shandingzi</strain>
        <tissue evidence="2">Leaves</tissue>
    </source>
</reference>
<feature type="compositionally biased region" description="Low complexity" evidence="1">
    <location>
        <begin position="73"/>
        <end position="85"/>
    </location>
</feature>
<gene>
    <name evidence="2" type="ORF">C1H46_020221</name>
</gene>
<proteinExistence type="predicted"/>
<dbReference type="EMBL" id="VIEB01000349">
    <property type="protein sequence ID" value="TQD94173.1"/>
    <property type="molecule type" value="Genomic_DNA"/>
</dbReference>
<comment type="caution">
    <text evidence="2">The sequence shown here is derived from an EMBL/GenBank/DDBJ whole genome shotgun (WGS) entry which is preliminary data.</text>
</comment>
<organism evidence="2 3">
    <name type="scientific">Malus baccata</name>
    <name type="common">Siberian crab apple</name>
    <name type="synonym">Pyrus baccata</name>
    <dbReference type="NCBI Taxonomy" id="106549"/>
    <lineage>
        <taxon>Eukaryota</taxon>
        <taxon>Viridiplantae</taxon>
        <taxon>Streptophyta</taxon>
        <taxon>Embryophyta</taxon>
        <taxon>Tracheophyta</taxon>
        <taxon>Spermatophyta</taxon>
        <taxon>Magnoliopsida</taxon>
        <taxon>eudicotyledons</taxon>
        <taxon>Gunneridae</taxon>
        <taxon>Pentapetalae</taxon>
        <taxon>rosids</taxon>
        <taxon>fabids</taxon>
        <taxon>Rosales</taxon>
        <taxon>Rosaceae</taxon>
        <taxon>Amygdaloideae</taxon>
        <taxon>Maleae</taxon>
        <taxon>Malus</taxon>
    </lineage>
</organism>
<feature type="region of interest" description="Disordered" evidence="1">
    <location>
        <begin position="1"/>
        <end position="20"/>
    </location>
</feature>
<evidence type="ECO:0000256" key="1">
    <source>
        <dbReference type="SAM" id="MobiDB-lite"/>
    </source>
</evidence>
<feature type="compositionally biased region" description="Polar residues" evidence="1">
    <location>
        <begin position="1"/>
        <end position="16"/>
    </location>
</feature>